<dbReference type="InterPro" id="IPR003841">
    <property type="entry name" value="Na/Pi_transpt"/>
</dbReference>
<feature type="compositionally biased region" description="Basic and acidic residues" evidence="7">
    <location>
        <begin position="434"/>
        <end position="446"/>
    </location>
</feature>
<dbReference type="NCBIfam" id="NF037997">
    <property type="entry name" value="Na_Pi_symport"/>
    <property type="match status" value="1"/>
</dbReference>
<dbReference type="GO" id="GO:0044341">
    <property type="term" value="P:sodium-dependent phosphate transport"/>
    <property type="evidence" value="ECO:0007669"/>
    <property type="project" value="InterPro"/>
</dbReference>
<evidence type="ECO:0000256" key="4">
    <source>
        <dbReference type="ARBA" id="ARBA00022692"/>
    </source>
</evidence>
<proteinExistence type="inferred from homology"/>
<evidence type="ECO:0000313" key="9">
    <source>
        <dbReference type="EMBL" id="KAE9123557.1"/>
    </source>
</evidence>
<evidence type="ECO:0000256" key="1">
    <source>
        <dbReference type="ARBA" id="ARBA00004651"/>
    </source>
</evidence>
<feature type="transmembrane region" description="Helical" evidence="8">
    <location>
        <begin position="784"/>
        <end position="804"/>
    </location>
</feature>
<keyword evidence="4 8" id="KW-0812">Transmembrane</keyword>
<feature type="region of interest" description="Disordered" evidence="7">
    <location>
        <begin position="432"/>
        <end position="451"/>
    </location>
</feature>
<evidence type="ECO:0000256" key="8">
    <source>
        <dbReference type="SAM" id="Phobius"/>
    </source>
</evidence>
<feature type="transmembrane region" description="Helical" evidence="8">
    <location>
        <begin position="675"/>
        <end position="695"/>
    </location>
</feature>
<dbReference type="Pfam" id="PF02690">
    <property type="entry name" value="Na_Pi_cotrans"/>
    <property type="match status" value="2"/>
</dbReference>
<keyword evidence="6 8" id="KW-0472">Membrane</keyword>
<organism evidence="9 10">
    <name type="scientific">Phytophthora fragariae</name>
    <dbReference type="NCBI Taxonomy" id="53985"/>
    <lineage>
        <taxon>Eukaryota</taxon>
        <taxon>Sar</taxon>
        <taxon>Stramenopiles</taxon>
        <taxon>Oomycota</taxon>
        <taxon>Peronosporomycetes</taxon>
        <taxon>Peronosporales</taxon>
        <taxon>Peronosporaceae</taxon>
        <taxon>Phytophthora</taxon>
    </lineage>
</organism>
<dbReference type="EMBL" id="QXFX01000252">
    <property type="protein sequence ID" value="KAE9123557.1"/>
    <property type="molecule type" value="Genomic_DNA"/>
</dbReference>
<name>A0A6G0LL66_9STRA</name>
<gene>
    <name evidence="9" type="ORF">PF010_g6354</name>
</gene>
<comment type="similarity">
    <text evidence="2">Belongs to the SLC34A transporter family.</text>
</comment>
<protein>
    <recommendedName>
        <fullName evidence="11">Sodium-dependent phosphate transport protein 2B</fullName>
    </recommendedName>
</protein>
<feature type="transmembrane region" description="Helical" evidence="8">
    <location>
        <begin position="509"/>
        <end position="532"/>
    </location>
</feature>
<evidence type="ECO:0000256" key="3">
    <source>
        <dbReference type="ARBA" id="ARBA00022475"/>
    </source>
</evidence>
<evidence type="ECO:0000256" key="6">
    <source>
        <dbReference type="ARBA" id="ARBA00023136"/>
    </source>
</evidence>
<dbReference type="InterPro" id="IPR036770">
    <property type="entry name" value="Ankyrin_rpt-contain_sf"/>
</dbReference>
<keyword evidence="3" id="KW-1003">Cell membrane</keyword>
<evidence type="ECO:0008006" key="11">
    <source>
        <dbReference type="Google" id="ProtNLM"/>
    </source>
</evidence>
<feature type="transmembrane region" description="Helical" evidence="8">
    <location>
        <begin position="756"/>
        <end position="777"/>
    </location>
</feature>
<comment type="subcellular location">
    <subcellularLocation>
        <location evidence="1">Cell membrane</location>
        <topology evidence="1">Multi-pass membrane protein</topology>
    </subcellularLocation>
</comment>
<feature type="transmembrane region" description="Helical" evidence="8">
    <location>
        <begin position="860"/>
        <end position="881"/>
    </location>
</feature>
<reference evidence="9 10" key="1">
    <citation type="submission" date="2018-09" db="EMBL/GenBank/DDBJ databases">
        <title>Genomic investigation of the strawberry pathogen Phytophthora fragariae indicates pathogenicity is determined by transcriptional variation in three key races.</title>
        <authorList>
            <person name="Adams T.M."/>
            <person name="Armitage A.D."/>
            <person name="Sobczyk M.K."/>
            <person name="Bates H.J."/>
            <person name="Dunwell J.M."/>
            <person name="Nellist C.F."/>
            <person name="Harrison R.J."/>
        </authorList>
    </citation>
    <scope>NUCLEOTIDE SEQUENCE [LARGE SCALE GENOMIC DNA]</scope>
    <source>
        <strain evidence="9 10">ONT-3</strain>
    </source>
</reference>
<dbReference type="GO" id="GO:0005436">
    <property type="term" value="F:sodium:phosphate symporter activity"/>
    <property type="evidence" value="ECO:0007669"/>
    <property type="project" value="InterPro"/>
</dbReference>
<sequence>MSTAFELKVVTLVLRPHASVAALPHLGPLISSFLGPSRCLLLCEACTFGSTALLDWVWHSSCTSVKDTRPSSWSLCNSLRTEPLYSQWQFLEGLKVAAERGDVPMVKWFFDRFSGLEVPSEVATKAAGKGHLPVLQFLLEHDEGRDYQHEQVEVELEEDSWTDSVPVMPESWRGPGNVVRWGGHATREAVRGKHFDAVRWLQLHTPYVNDEVELAGILRVAANGGSVAFAETMLPRGAVVVNYLLDTTESDGVQWLLDNKYIKRFQSKSASTFPTLAREGNLDLMQQVARLHDKKRLTRDWIDKWEWAMEIAARRGDLSMVKWMVEHRTGREVLKRVKDNNVFVMTDMPRSAAEGGHIGVLENLFERGWEDEYASTLESAAAGGHLEHAAVAHAHQHTQTGISNFASMGTIEHEKLLPTNVGDSLSSTENNFHMGKDEDDHDHGQVHDVGQNKSLPEKIARGISYTMASLVAIYFFMVAIKFISDGVTIAVGCNTKGAFDVANNPASGLMIGIVTTALLHSSGTVTSIVVALVGSEGMTIRQGVYVIMGANVGTCATCVMVAFGQVGNRSRFQRAMAAATVHDMYNIWSVLVMFPLEIIFHPLEKMSVAMSNAKMNSGAFNSPIDTIVNPLTQILLVVDKKAIYKFVTGDTVCTAGQSFVKGGAFEDSGLSDRSIGAITGAIGFCILVIALRILVKMLAKIFMGPTKKLISKLLYFNGYINIFVGTLVTFSVHSSTVVTSTLTPMAGLGVVTLEQVYPLVIGANLGTTGTALLASLVTGRSDAVAIALVHFWFNVFGIFLFYPIPITRRPILESALALASASAAWPLAAVLFLVVLFIIAPCILLVTVSLCTAQRVVIQGFGWIVAIAEVAVLVYFIFWYYKRGGRERWHVFLEERSQEREDGLEWFHTHEMT</sequence>
<dbReference type="Gene3D" id="1.25.40.20">
    <property type="entry name" value="Ankyrin repeat-containing domain"/>
    <property type="match status" value="1"/>
</dbReference>
<dbReference type="Proteomes" id="UP000488956">
    <property type="component" value="Unassembled WGS sequence"/>
</dbReference>
<dbReference type="GO" id="GO:0005886">
    <property type="term" value="C:plasma membrane"/>
    <property type="evidence" value="ECO:0007669"/>
    <property type="project" value="UniProtKB-SubCell"/>
</dbReference>
<accession>A0A6G0LL66</accession>
<feature type="transmembrane region" description="Helical" evidence="8">
    <location>
        <begin position="716"/>
        <end position="736"/>
    </location>
</feature>
<feature type="transmembrane region" description="Helical" evidence="8">
    <location>
        <begin position="544"/>
        <end position="564"/>
    </location>
</feature>
<dbReference type="PANTHER" id="PTHR10010:SF46">
    <property type="entry name" value="SODIUM-DEPENDENT PHOSPHATE TRANSPORT PROTEIN 2B"/>
    <property type="match status" value="1"/>
</dbReference>
<evidence type="ECO:0000256" key="2">
    <source>
        <dbReference type="ARBA" id="ARBA00005808"/>
    </source>
</evidence>
<keyword evidence="5 8" id="KW-1133">Transmembrane helix</keyword>
<evidence type="ECO:0000256" key="7">
    <source>
        <dbReference type="SAM" id="MobiDB-lite"/>
    </source>
</evidence>
<dbReference type="SUPFAM" id="SSF140860">
    <property type="entry name" value="Pseudo ankyrin repeat-like"/>
    <property type="match status" value="2"/>
</dbReference>
<feature type="transmembrane region" description="Helical" evidence="8">
    <location>
        <begin position="585"/>
        <end position="603"/>
    </location>
</feature>
<dbReference type="PANTHER" id="PTHR10010">
    <property type="entry name" value="SOLUTE CARRIER FAMILY 34 SODIUM PHOSPHATE , MEMBER 2-RELATED"/>
    <property type="match status" value="1"/>
</dbReference>
<evidence type="ECO:0000256" key="5">
    <source>
        <dbReference type="ARBA" id="ARBA00022989"/>
    </source>
</evidence>
<comment type="caution">
    <text evidence="9">The sequence shown here is derived from an EMBL/GenBank/DDBJ whole genome shotgun (WGS) entry which is preliminary data.</text>
</comment>
<evidence type="ECO:0000313" key="10">
    <source>
        <dbReference type="Proteomes" id="UP000488956"/>
    </source>
</evidence>
<feature type="transmembrane region" description="Helical" evidence="8">
    <location>
        <begin position="824"/>
        <end position="848"/>
    </location>
</feature>
<dbReference type="AlphaFoldDB" id="A0A6G0LL66"/>